<dbReference type="Gene3D" id="3.40.50.2300">
    <property type="match status" value="1"/>
</dbReference>
<reference evidence="5 6" key="1">
    <citation type="submission" date="2018-05" db="EMBL/GenBank/DDBJ databases">
        <title>Reference genomes for bee gut microbiota database.</title>
        <authorList>
            <person name="Ellegaard K.M."/>
        </authorList>
    </citation>
    <scope>NUCLEOTIDE SEQUENCE [LARGE SCALE GENOMIC DNA]</scope>
    <source>
        <strain evidence="5 6">ESL0199</strain>
    </source>
</reference>
<evidence type="ECO:0000256" key="1">
    <source>
        <dbReference type="PROSITE-ProRule" id="PRU00169"/>
    </source>
</evidence>
<sequence length="237" mass="27605">MLTVALVEDDEPATAWLHRCLDDYMDKTKARIEITDFREPTALVEPYRIRYDLIFMDIDLPNMNGLEAARRIRHMDQKVIIIFVTNMAQYAVKGYEVSALDYIVKPFTKEDFNRKMDRAVSLCRQQADTITIRYRSKGQRIFLRDLAYIEVRRHQLDFHTDKGLIHGVGSLQEVEDMLQGHGFIRSSKSFLVNQRYIRLVKGEEITLLNGSVLTIGRVYRKTFMAQLVTCIGNDHVI</sequence>
<feature type="domain" description="HTH LytTR-type" evidence="3">
    <location>
        <begin position="130"/>
        <end position="229"/>
    </location>
</feature>
<dbReference type="EMBL" id="JAFMNU010000032">
    <property type="protein sequence ID" value="MBO0624366.1"/>
    <property type="molecule type" value="Genomic_DNA"/>
</dbReference>
<dbReference type="OrthoDB" id="236568at2"/>
<dbReference type="PANTHER" id="PTHR37299:SF1">
    <property type="entry name" value="STAGE 0 SPORULATION PROTEIN A HOMOLOG"/>
    <property type="match status" value="1"/>
</dbReference>
<evidence type="ECO:0000313" key="7">
    <source>
        <dbReference type="Proteomes" id="UP000664299"/>
    </source>
</evidence>
<organism evidence="5 6">
    <name type="scientific">Bifidobacterium asteroides</name>
    <dbReference type="NCBI Taxonomy" id="1684"/>
    <lineage>
        <taxon>Bacteria</taxon>
        <taxon>Bacillati</taxon>
        <taxon>Actinomycetota</taxon>
        <taxon>Actinomycetes</taxon>
        <taxon>Bifidobacteriales</taxon>
        <taxon>Bifidobacteriaceae</taxon>
        <taxon>Bifidobacterium</taxon>
    </lineage>
</organism>
<keyword evidence="5" id="KW-0238">DNA-binding</keyword>
<dbReference type="InterPro" id="IPR046947">
    <property type="entry name" value="LytR-like"/>
</dbReference>
<evidence type="ECO:0000313" key="6">
    <source>
        <dbReference type="Proteomes" id="UP000248128"/>
    </source>
</evidence>
<proteinExistence type="predicted"/>
<protein>
    <submittedName>
        <fullName evidence="5">DNA-binding response regulator</fullName>
    </submittedName>
    <submittedName>
        <fullName evidence="4">Response regulator transcription factor</fullName>
    </submittedName>
</protein>
<dbReference type="RefSeq" id="WP_110413127.1">
    <property type="nucleotide sequence ID" value="NZ_JAFMNU020000002.1"/>
</dbReference>
<evidence type="ECO:0000259" key="2">
    <source>
        <dbReference type="PROSITE" id="PS50110"/>
    </source>
</evidence>
<dbReference type="Pfam" id="PF04397">
    <property type="entry name" value="LytTR"/>
    <property type="match status" value="1"/>
</dbReference>
<accession>A0A318MN31</accession>
<evidence type="ECO:0000259" key="3">
    <source>
        <dbReference type="PROSITE" id="PS50930"/>
    </source>
</evidence>
<evidence type="ECO:0000313" key="5">
    <source>
        <dbReference type="EMBL" id="PXY88060.1"/>
    </source>
</evidence>
<dbReference type="GO" id="GO:0000156">
    <property type="term" value="F:phosphorelay response regulator activity"/>
    <property type="evidence" value="ECO:0007669"/>
    <property type="project" value="InterPro"/>
</dbReference>
<dbReference type="PROSITE" id="PS50930">
    <property type="entry name" value="HTH_LYTTR"/>
    <property type="match status" value="1"/>
</dbReference>
<reference evidence="4" key="2">
    <citation type="submission" date="2021-03" db="EMBL/GenBank/DDBJ databases">
        <title>Genome sequence of Bifidobacterium asteroides strain wkB204 isolated from a honey bee gut.</title>
        <authorList>
            <person name="Motta E.V.S."/>
            <person name="Kwong W.K."/>
            <person name="Moran N.A."/>
        </authorList>
    </citation>
    <scope>NUCLEOTIDE SEQUENCE</scope>
    <source>
        <strain evidence="4">WkB204</strain>
    </source>
</reference>
<dbReference type="SUPFAM" id="SSF52172">
    <property type="entry name" value="CheY-like"/>
    <property type="match status" value="1"/>
</dbReference>
<comment type="caution">
    <text evidence="5">The sequence shown here is derived from an EMBL/GenBank/DDBJ whole genome shotgun (WGS) entry which is preliminary data.</text>
</comment>
<gene>
    <name evidence="5" type="ORF">DKK74_05315</name>
    <name evidence="4" type="ORF">J1F30_08390</name>
</gene>
<dbReference type="InterPro" id="IPR001789">
    <property type="entry name" value="Sig_transdc_resp-reg_receiver"/>
</dbReference>
<dbReference type="PANTHER" id="PTHR37299">
    <property type="entry name" value="TRANSCRIPTIONAL REGULATOR-RELATED"/>
    <property type="match status" value="1"/>
</dbReference>
<dbReference type="Proteomes" id="UP000664299">
    <property type="component" value="Unassembled WGS sequence"/>
</dbReference>
<dbReference type="SMART" id="SM00850">
    <property type="entry name" value="LytTR"/>
    <property type="match status" value="1"/>
</dbReference>
<dbReference type="AlphaFoldDB" id="A0A318MN31"/>
<dbReference type="Gene3D" id="2.40.50.1020">
    <property type="entry name" value="LytTr DNA-binding domain"/>
    <property type="match status" value="1"/>
</dbReference>
<dbReference type="EMBL" id="QGLK01000004">
    <property type="protein sequence ID" value="PXY88060.1"/>
    <property type="molecule type" value="Genomic_DNA"/>
</dbReference>
<dbReference type="InterPro" id="IPR007492">
    <property type="entry name" value="LytTR_DNA-bd_dom"/>
</dbReference>
<name>A0A318MN31_9BIFI</name>
<dbReference type="SMART" id="SM00448">
    <property type="entry name" value="REC"/>
    <property type="match status" value="1"/>
</dbReference>
<keyword evidence="1" id="KW-0597">Phosphoprotein</keyword>
<evidence type="ECO:0000313" key="4">
    <source>
        <dbReference type="EMBL" id="MBO0624366.1"/>
    </source>
</evidence>
<feature type="modified residue" description="4-aspartylphosphate" evidence="1">
    <location>
        <position position="57"/>
    </location>
</feature>
<dbReference type="Pfam" id="PF00072">
    <property type="entry name" value="Response_reg"/>
    <property type="match status" value="1"/>
</dbReference>
<dbReference type="GO" id="GO:0003677">
    <property type="term" value="F:DNA binding"/>
    <property type="evidence" value="ECO:0007669"/>
    <property type="project" value="UniProtKB-KW"/>
</dbReference>
<keyword evidence="7" id="KW-1185">Reference proteome</keyword>
<feature type="domain" description="Response regulatory" evidence="2">
    <location>
        <begin position="3"/>
        <end position="120"/>
    </location>
</feature>
<dbReference type="Proteomes" id="UP000248128">
    <property type="component" value="Unassembled WGS sequence"/>
</dbReference>
<dbReference type="InterPro" id="IPR011006">
    <property type="entry name" value="CheY-like_superfamily"/>
</dbReference>
<dbReference type="PROSITE" id="PS50110">
    <property type="entry name" value="RESPONSE_REGULATORY"/>
    <property type="match status" value="1"/>
</dbReference>